<dbReference type="Proteomes" id="UP001174909">
    <property type="component" value="Unassembled WGS sequence"/>
</dbReference>
<reference evidence="1" key="1">
    <citation type="submission" date="2023-03" db="EMBL/GenBank/DDBJ databases">
        <authorList>
            <person name="Steffen K."/>
            <person name="Cardenas P."/>
        </authorList>
    </citation>
    <scope>NUCLEOTIDE SEQUENCE</scope>
</reference>
<organism evidence="1 2">
    <name type="scientific">Geodia barretti</name>
    <name type="common">Barrett's horny sponge</name>
    <dbReference type="NCBI Taxonomy" id="519541"/>
    <lineage>
        <taxon>Eukaryota</taxon>
        <taxon>Metazoa</taxon>
        <taxon>Porifera</taxon>
        <taxon>Demospongiae</taxon>
        <taxon>Heteroscleromorpha</taxon>
        <taxon>Tetractinellida</taxon>
        <taxon>Astrophorina</taxon>
        <taxon>Geodiidae</taxon>
        <taxon>Geodia</taxon>
    </lineage>
</organism>
<accession>A0AA35WVY7</accession>
<dbReference type="AlphaFoldDB" id="A0AA35WVY7"/>
<protein>
    <submittedName>
        <fullName evidence="1">Uncharacterized protein</fullName>
    </submittedName>
</protein>
<keyword evidence="2" id="KW-1185">Reference proteome</keyword>
<name>A0AA35WVY7_GEOBA</name>
<dbReference type="EMBL" id="CASHTH010002348">
    <property type="protein sequence ID" value="CAI8028587.1"/>
    <property type="molecule type" value="Genomic_DNA"/>
</dbReference>
<evidence type="ECO:0000313" key="2">
    <source>
        <dbReference type="Proteomes" id="UP001174909"/>
    </source>
</evidence>
<evidence type="ECO:0000313" key="1">
    <source>
        <dbReference type="EMBL" id="CAI8028587.1"/>
    </source>
</evidence>
<gene>
    <name evidence="1" type="ORF">GBAR_LOCUS16292</name>
</gene>
<comment type="caution">
    <text evidence="1">The sequence shown here is derived from an EMBL/GenBank/DDBJ whole genome shotgun (WGS) entry which is preliminary data.</text>
</comment>
<sequence>MRTSLDTVFVAGDTAGFHDGMILDPEIARNQGRLAGVAAAESLGAIDTAKALALRSDIQAGAVTATSTEVHTGWKKWLQSLINAGGPDVFAASARRLPVLSS</sequence>
<proteinExistence type="predicted"/>